<organism evidence="1 2">
    <name type="scientific">Araneus ventricosus</name>
    <name type="common">Orbweaver spider</name>
    <name type="synonym">Epeira ventricosa</name>
    <dbReference type="NCBI Taxonomy" id="182803"/>
    <lineage>
        <taxon>Eukaryota</taxon>
        <taxon>Metazoa</taxon>
        <taxon>Ecdysozoa</taxon>
        <taxon>Arthropoda</taxon>
        <taxon>Chelicerata</taxon>
        <taxon>Arachnida</taxon>
        <taxon>Araneae</taxon>
        <taxon>Araneomorphae</taxon>
        <taxon>Entelegynae</taxon>
        <taxon>Araneoidea</taxon>
        <taxon>Araneidae</taxon>
        <taxon>Araneus</taxon>
    </lineage>
</organism>
<dbReference type="PANTHER" id="PTHR38681:SF1">
    <property type="entry name" value="RETROVIRUS-RELATED POL POLYPROTEIN FROM TRANSPOSON 412-LIKE PROTEIN"/>
    <property type="match status" value="1"/>
</dbReference>
<keyword evidence="2" id="KW-1185">Reference proteome</keyword>
<comment type="caution">
    <text evidence="1">The sequence shown here is derived from an EMBL/GenBank/DDBJ whole genome shotgun (WGS) entry which is preliminary data.</text>
</comment>
<evidence type="ECO:0000313" key="1">
    <source>
        <dbReference type="EMBL" id="GBM56900.1"/>
    </source>
</evidence>
<dbReference type="PANTHER" id="PTHR38681">
    <property type="entry name" value="RETROVIRUS-RELATED POL POLYPROTEIN FROM TRANSPOSON 412-LIKE PROTEIN-RELATED"/>
    <property type="match status" value="1"/>
</dbReference>
<dbReference type="Proteomes" id="UP000499080">
    <property type="component" value="Unassembled WGS sequence"/>
</dbReference>
<proteinExistence type="predicted"/>
<protein>
    <submittedName>
        <fullName evidence="1">Uncharacterized protein</fullName>
    </submittedName>
</protein>
<sequence length="92" mass="10383">MEKLSPVPASTPSNRAWFVYLAINECTYDFMRKDWVRTPLSPPYDGSCNVLSRQSKTFTLLIGSKQATISIDRLKPAFLEIENLITDSKPAT</sequence>
<evidence type="ECO:0000313" key="2">
    <source>
        <dbReference type="Proteomes" id="UP000499080"/>
    </source>
</evidence>
<gene>
    <name evidence="1" type="ORF">AVEN_227390_1</name>
</gene>
<accession>A0A4Y2GT17</accession>
<name>A0A4Y2GT17_ARAVE</name>
<dbReference type="AlphaFoldDB" id="A0A4Y2GT17"/>
<reference evidence="1 2" key="1">
    <citation type="journal article" date="2019" name="Sci. Rep.">
        <title>Orb-weaving spider Araneus ventricosus genome elucidates the spidroin gene catalogue.</title>
        <authorList>
            <person name="Kono N."/>
            <person name="Nakamura H."/>
            <person name="Ohtoshi R."/>
            <person name="Moran D.A.P."/>
            <person name="Shinohara A."/>
            <person name="Yoshida Y."/>
            <person name="Fujiwara M."/>
            <person name="Mori M."/>
            <person name="Tomita M."/>
            <person name="Arakawa K."/>
        </authorList>
    </citation>
    <scope>NUCLEOTIDE SEQUENCE [LARGE SCALE GENOMIC DNA]</scope>
</reference>
<dbReference type="EMBL" id="BGPR01001566">
    <property type="protein sequence ID" value="GBM56900.1"/>
    <property type="molecule type" value="Genomic_DNA"/>
</dbReference>
<dbReference type="OrthoDB" id="6495421at2759"/>